<comment type="caution">
    <text evidence="2">The sequence shown here is derived from an EMBL/GenBank/DDBJ whole genome shotgun (WGS) entry which is preliminary data.</text>
</comment>
<feature type="transmembrane region" description="Helical" evidence="1">
    <location>
        <begin position="16"/>
        <end position="34"/>
    </location>
</feature>
<protein>
    <submittedName>
        <fullName evidence="2">Uncharacterized protein</fullName>
    </submittedName>
</protein>
<dbReference type="Proteomes" id="UP000536685">
    <property type="component" value="Unassembled WGS sequence"/>
</dbReference>
<keyword evidence="1" id="KW-0812">Transmembrane</keyword>
<feature type="transmembrane region" description="Helical" evidence="1">
    <location>
        <begin position="40"/>
        <end position="61"/>
    </location>
</feature>
<name>A0A841ANH6_9MICO</name>
<evidence type="ECO:0000256" key="1">
    <source>
        <dbReference type="SAM" id="Phobius"/>
    </source>
</evidence>
<feature type="transmembrane region" description="Helical" evidence="1">
    <location>
        <begin position="183"/>
        <end position="208"/>
    </location>
</feature>
<keyword evidence="1" id="KW-0472">Membrane</keyword>
<gene>
    <name evidence="2" type="ORF">HD599_002197</name>
</gene>
<dbReference type="EMBL" id="JACHMJ010000001">
    <property type="protein sequence ID" value="MBB5843874.1"/>
    <property type="molecule type" value="Genomic_DNA"/>
</dbReference>
<organism evidence="2 3">
    <name type="scientific">Conyzicola lurida</name>
    <dbReference type="NCBI Taxonomy" id="1172621"/>
    <lineage>
        <taxon>Bacteria</taxon>
        <taxon>Bacillati</taxon>
        <taxon>Actinomycetota</taxon>
        <taxon>Actinomycetes</taxon>
        <taxon>Micrococcales</taxon>
        <taxon>Microbacteriaceae</taxon>
        <taxon>Conyzicola</taxon>
    </lineage>
</organism>
<evidence type="ECO:0000313" key="2">
    <source>
        <dbReference type="EMBL" id="MBB5843874.1"/>
    </source>
</evidence>
<dbReference type="RefSeq" id="WP_184237399.1">
    <property type="nucleotide sequence ID" value="NZ_JACHMJ010000001.1"/>
</dbReference>
<keyword evidence="1" id="KW-1133">Transmembrane helix</keyword>
<proteinExistence type="predicted"/>
<reference evidence="2 3" key="1">
    <citation type="submission" date="2020-08" db="EMBL/GenBank/DDBJ databases">
        <title>Sequencing the genomes of 1000 actinobacteria strains.</title>
        <authorList>
            <person name="Klenk H.-P."/>
        </authorList>
    </citation>
    <scope>NUCLEOTIDE SEQUENCE [LARGE SCALE GENOMIC DNA]</scope>
    <source>
        <strain evidence="2 3">DSM 105784</strain>
    </source>
</reference>
<dbReference type="AlphaFoldDB" id="A0A841ANH6"/>
<sequence length="209" mass="22227">MTVQTLRPQAPPLSQYGVGVLALVAIVIVASLSYDDALLAFFWFGAGTLVLIAVVAVFLALHRQNSSISLEPGAVWHRSLFGRTRRVDATSVATVLVIDSYSTLVNPISRTRAHEPTTFFLDHTGATVLRLRGSLWSTEAMSAVVASVTAVTPARVVNEISATPQSVSAQYPRAISFFEAHPMLVAVIVSATALVLLIVVLVAVAFALS</sequence>
<keyword evidence="3" id="KW-1185">Reference proteome</keyword>
<accession>A0A841ANH6</accession>
<evidence type="ECO:0000313" key="3">
    <source>
        <dbReference type="Proteomes" id="UP000536685"/>
    </source>
</evidence>